<gene>
    <name evidence="4" type="ORF">ATJ97_2878</name>
</gene>
<name>A0A2A9ENJ3_9MICO</name>
<keyword evidence="4" id="KW-0436">Ligase</keyword>
<sequence>MTFDPAPPLSAPVASGGADPRLRPLPGGTRPDHVTALLDALRVGLADVAPSATAPPVVLVPHAPGDDGAAVVEALRRRLRRPVPPGTAVILQTSGSTTGTGHLVALPTGSLTASARATEERLAGPGQWLLAVPAHHVAGLQVLVRSVVAGTTPVVLDTTAGFDPRALADAANAMRTDVPGYLSLVPTQLVRVLETGEEAVAPLRRLAAILVGGAATAPRALEQARARGLKVVTTYGMTETGGGCVYDGRPLPGVRLRLTGADDRVEITGPVLAAGYLDDPVADAESFRSEDGVRWLRTSDRAVIVPSAEAAPRISGPLHADGHPPTPGPRSGPLTARELGDDPPLRLRVLGRVDDLINTGGIKVSPGAVERILAGHPAVAEVAVVPVPDPEWGELVTAVVVAAPGEAAPELTPLRKLVSAELDGAHAPRALIELTELPLRGPGKVDRRTTAQLAARALQAPQTLQATKTVQAPEERAGTNPAGHATADEHQHEAAVVRTERYDGAAVPAER</sequence>
<dbReference type="RefSeq" id="WP_245862539.1">
    <property type="nucleotide sequence ID" value="NZ_PDJI01000004.1"/>
</dbReference>
<organism evidence="4 5">
    <name type="scientific">Georgenia soli</name>
    <dbReference type="NCBI Taxonomy" id="638953"/>
    <lineage>
        <taxon>Bacteria</taxon>
        <taxon>Bacillati</taxon>
        <taxon>Actinomycetota</taxon>
        <taxon>Actinomycetes</taxon>
        <taxon>Micrococcales</taxon>
        <taxon>Bogoriellaceae</taxon>
        <taxon>Georgenia</taxon>
    </lineage>
</organism>
<dbReference type="PANTHER" id="PTHR43767">
    <property type="entry name" value="LONG-CHAIN-FATTY-ACID--COA LIGASE"/>
    <property type="match status" value="1"/>
</dbReference>
<protein>
    <submittedName>
        <fullName evidence="4">O-succinylbenzoic acid--CoA ligase</fullName>
    </submittedName>
</protein>
<dbReference type="Pfam" id="PF00501">
    <property type="entry name" value="AMP-binding"/>
    <property type="match status" value="1"/>
</dbReference>
<keyword evidence="5" id="KW-1185">Reference proteome</keyword>
<feature type="compositionally biased region" description="Basic and acidic residues" evidence="1">
    <location>
        <begin position="486"/>
        <end position="511"/>
    </location>
</feature>
<dbReference type="InterPro" id="IPR050237">
    <property type="entry name" value="ATP-dep_AMP-bd_enzyme"/>
</dbReference>
<dbReference type="AlphaFoldDB" id="A0A2A9ENJ3"/>
<dbReference type="InterPro" id="IPR025110">
    <property type="entry name" value="AMP-bd_C"/>
</dbReference>
<dbReference type="InterPro" id="IPR042099">
    <property type="entry name" value="ANL_N_sf"/>
</dbReference>
<feature type="region of interest" description="Disordered" evidence="1">
    <location>
        <begin position="1"/>
        <end position="30"/>
    </location>
</feature>
<dbReference type="InterPro" id="IPR000873">
    <property type="entry name" value="AMP-dep_synth/lig_dom"/>
</dbReference>
<dbReference type="SUPFAM" id="SSF56801">
    <property type="entry name" value="Acetyl-CoA synthetase-like"/>
    <property type="match status" value="1"/>
</dbReference>
<evidence type="ECO:0000256" key="1">
    <source>
        <dbReference type="SAM" id="MobiDB-lite"/>
    </source>
</evidence>
<feature type="region of interest" description="Disordered" evidence="1">
    <location>
        <begin position="465"/>
        <end position="511"/>
    </location>
</feature>
<dbReference type="EMBL" id="PDJI01000004">
    <property type="protein sequence ID" value="PFG40353.1"/>
    <property type="molecule type" value="Genomic_DNA"/>
</dbReference>
<accession>A0A2A9ENJ3</accession>
<feature type="domain" description="AMP-dependent synthetase/ligase" evidence="2">
    <location>
        <begin position="80"/>
        <end position="252"/>
    </location>
</feature>
<dbReference type="Gene3D" id="3.40.50.12780">
    <property type="entry name" value="N-terminal domain of ligase-like"/>
    <property type="match status" value="1"/>
</dbReference>
<reference evidence="4 5" key="1">
    <citation type="submission" date="2017-10" db="EMBL/GenBank/DDBJ databases">
        <title>Sequencing the genomes of 1000 actinobacteria strains.</title>
        <authorList>
            <person name="Klenk H.-P."/>
        </authorList>
    </citation>
    <scope>NUCLEOTIDE SEQUENCE [LARGE SCALE GENOMIC DNA]</scope>
    <source>
        <strain evidence="4 5">DSM 21838</strain>
    </source>
</reference>
<evidence type="ECO:0000259" key="3">
    <source>
        <dbReference type="Pfam" id="PF13193"/>
    </source>
</evidence>
<dbReference type="GO" id="GO:0016878">
    <property type="term" value="F:acid-thiol ligase activity"/>
    <property type="evidence" value="ECO:0007669"/>
    <property type="project" value="UniProtKB-ARBA"/>
</dbReference>
<evidence type="ECO:0000313" key="5">
    <source>
        <dbReference type="Proteomes" id="UP000222106"/>
    </source>
</evidence>
<dbReference type="Gene3D" id="3.30.300.30">
    <property type="match status" value="1"/>
</dbReference>
<evidence type="ECO:0000259" key="2">
    <source>
        <dbReference type="Pfam" id="PF00501"/>
    </source>
</evidence>
<dbReference type="Pfam" id="PF13193">
    <property type="entry name" value="AMP-binding_C"/>
    <property type="match status" value="1"/>
</dbReference>
<dbReference type="Proteomes" id="UP000222106">
    <property type="component" value="Unassembled WGS sequence"/>
</dbReference>
<comment type="caution">
    <text evidence="4">The sequence shown here is derived from an EMBL/GenBank/DDBJ whole genome shotgun (WGS) entry which is preliminary data.</text>
</comment>
<feature type="compositionally biased region" description="Pro residues" evidence="1">
    <location>
        <begin position="1"/>
        <end position="10"/>
    </location>
</feature>
<dbReference type="InterPro" id="IPR045851">
    <property type="entry name" value="AMP-bd_C_sf"/>
</dbReference>
<proteinExistence type="predicted"/>
<evidence type="ECO:0000313" key="4">
    <source>
        <dbReference type="EMBL" id="PFG40353.1"/>
    </source>
</evidence>
<feature type="region of interest" description="Disordered" evidence="1">
    <location>
        <begin position="313"/>
        <end position="341"/>
    </location>
</feature>
<dbReference type="PANTHER" id="PTHR43767:SF1">
    <property type="entry name" value="NONRIBOSOMAL PEPTIDE SYNTHASE PES1 (EUROFUNG)-RELATED"/>
    <property type="match status" value="1"/>
</dbReference>
<feature type="domain" description="AMP-binding enzyme C-terminal" evidence="3">
    <location>
        <begin position="369"/>
        <end position="444"/>
    </location>
</feature>